<dbReference type="Proteomes" id="UP000037237">
    <property type="component" value="Unassembled WGS sequence"/>
</dbReference>
<name>A0A0M0BS92_9ARCH</name>
<dbReference type="AlphaFoldDB" id="A0A0M0BS92"/>
<comment type="caution">
    <text evidence="1">The sequence shown here is derived from an EMBL/GenBank/DDBJ whole genome shotgun (WGS) entry which is preliminary data.</text>
</comment>
<evidence type="ECO:0000313" key="2">
    <source>
        <dbReference type="Proteomes" id="UP000037237"/>
    </source>
</evidence>
<sequence length="68" mass="7973">MILVSKKESTKKFEESRVSIANYENGEVHYKLVENPSSQRKSLHLIIDKLKENTRKQAAEPLFISRRE</sequence>
<evidence type="ECO:0000313" key="1">
    <source>
        <dbReference type="EMBL" id="KON31255.1"/>
    </source>
</evidence>
<proteinExistence type="predicted"/>
<gene>
    <name evidence="1" type="ORF">AC477_04300</name>
</gene>
<dbReference type="EMBL" id="LFWU01000103">
    <property type="protein sequence ID" value="KON31255.1"/>
    <property type="molecule type" value="Genomic_DNA"/>
</dbReference>
<accession>A0A0M0BS92</accession>
<reference evidence="1 2" key="1">
    <citation type="submission" date="2015-06" db="EMBL/GenBank/DDBJ databases">
        <title>New insights into the roles of widespread benthic archaea in carbon and nitrogen cycling.</title>
        <authorList>
            <person name="Lazar C.S."/>
            <person name="Baker B.J."/>
            <person name="Seitz K.W."/>
            <person name="Hyde A.S."/>
            <person name="Dick G.J."/>
            <person name="Hinrichs K.-U."/>
            <person name="Teske A.P."/>
        </authorList>
    </citation>
    <scope>NUCLEOTIDE SEQUENCE [LARGE SCALE GENOMIC DNA]</scope>
    <source>
        <strain evidence="1">SG8-32-1</strain>
    </source>
</reference>
<protein>
    <submittedName>
        <fullName evidence="1">Uncharacterized protein</fullName>
    </submittedName>
</protein>
<organism evidence="1 2">
    <name type="scientific">miscellaneous Crenarchaeota group-1 archaeon SG8-32-1</name>
    <dbReference type="NCBI Taxonomy" id="1685124"/>
    <lineage>
        <taxon>Archaea</taxon>
        <taxon>Candidatus Bathyarchaeota</taxon>
        <taxon>MCG-1</taxon>
    </lineage>
</organism>